<dbReference type="SUPFAM" id="SSF50475">
    <property type="entry name" value="FMN-binding split barrel"/>
    <property type="match status" value="1"/>
</dbReference>
<dbReference type="GO" id="GO:0010181">
    <property type="term" value="F:FMN binding"/>
    <property type="evidence" value="ECO:0007669"/>
    <property type="project" value="InterPro"/>
</dbReference>
<dbReference type="InterPro" id="IPR002563">
    <property type="entry name" value="Flavin_Rdtase-like_dom"/>
</dbReference>
<feature type="domain" description="Flavin reductase like" evidence="2">
    <location>
        <begin position="11"/>
        <end position="161"/>
    </location>
</feature>
<accession>A0A0S2M0B6</accession>
<dbReference type="InterPro" id="IPR012349">
    <property type="entry name" value="Split_barrel_FMN-bd"/>
</dbReference>
<dbReference type="PANTHER" id="PTHR30466:SF15">
    <property type="entry name" value="POSSIBLE OXIDOREDUCTASE"/>
    <property type="match status" value="1"/>
</dbReference>
<dbReference type="Proteomes" id="UP000059574">
    <property type="component" value="Chromosome"/>
</dbReference>
<organism evidence="3 4">
    <name type="scientific">Arthrobacter alpinus</name>
    <dbReference type="NCBI Taxonomy" id="656366"/>
    <lineage>
        <taxon>Bacteria</taxon>
        <taxon>Bacillati</taxon>
        <taxon>Actinomycetota</taxon>
        <taxon>Actinomycetes</taxon>
        <taxon>Micrococcales</taxon>
        <taxon>Micrococcaceae</taxon>
        <taxon>Arthrobacter</taxon>
    </lineage>
</organism>
<keyword evidence="1" id="KW-0560">Oxidoreductase</keyword>
<dbReference type="SMART" id="SM00903">
    <property type="entry name" value="Flavin_Reduct"/>
    <property type="match status" value="1"/>
</dbReference>
<evidence type="ECO:0000256" key="1">
    <source>
        <dbReference type="ARBA" id="ARBA00023002"/>
    </source>
</evidence>
<dbReference type="Pfam" id="PF01613">
    <property type="entry name" value="Flavin_Reduct"/>
    <property type="match status" value="1"/>
</dbReference>
<gene>
    <name evidence="3" type="ORF">AS189_13135</name>
</gene>
<dbReference type="PANTHER" id="PTHR30466">
    <property type="entry name" value="FLAVIN REDUCTASE"/>
    <property type="match status" value="1"/>
</dbReference>
<evidence type="ECO:0000313" key="4">
    <source>
        <dbReference type="Proteomes" id="UP000059574"/>
    </source>
</evidence>
<reference evidence="3 4" key="2">
    <citation type="journal article" date="2016" name="J. Biotechnol.">
        <title>Complete genome sequence of Arthrobacter alpinus ERGS4:06, a yellow pigmented bacterium tolerant to cold and radiations isolated from Sikkim Himalaya.</title>
        <authorList>
            <person name="Kumar R."/>
            <person name="Singh D."/>
            <person name="Swarnkar M.K."/>
            <person name="Singh A.K."/>
            <person name="Kumar S."/>
        </authorList>
    </citation>
    <scope>NUCLEOTIDE SEQUENCE [LARGE SCALE GENOMIC DNA]</scope>
    <source>
        <strain evidence="3 4">ERGS4:06</strain>
    </source>
</reference>
<evidence type="ECO:0000313" key="3">
    <source>
        <dbReference type="EMBL" id="ALO67273.1"/>
    </source>
</evidence>
<dbReference type="GO" id="GO:0042602">
    <property type="term" value="F:riboflavin reductase (NADPH) activity"/>
    <property type="evidence" value="ECO:0007669"/>
    <property type="project" value="TreeGrafter"/>
</dbReference>
<evidence type="ECO:0000259" key="2">
    <source>
        <dbReference type="SMART" id="SM00903"/>
    </source>
</evidence>
<dbReference type="AlphaFoldDB" id="A0A0S2M0B6"/>
<dbReference type="InterPro" id="IPR050268">
    <property type="entry name" value="NADH-dep_flavin_reductase"/>
</dbReference>
<proteinExistence type="predicted"/>
<dbReference type="Gene3D" id="2.30.110.10">
    <property type="entry name" value="Electron Transport, Fmn-binding Protein, Chain A"/>
    <property type="match status" value="1"/>
</dbReference>
<protein>
    <submittedName>
        <fullName evidence="3">Oxidoreductase</fullName>
    </submittedName>
</protein>
<reference evidence="4" key="1">
    <citation type="submission" date="2015-11" db="EMBL/GenBank/DDBJ databases">
        <authorList>
            <person name="Kumar R."/>
            <person name="Singh D."/>
            <person name="Swarnkar M.K."/>
            <person name="Singh A.K."/>
            <person name="Kumar S."/>
        </authorList>
    </citation>
    <scope>NUCLEOTIDE SEQUENCE [LARGE SCALE GENOMIC DNA]</scope>
    <source>
        <strain evidence="4">ERGS4:06</strain>
    </source>
</reference>
<name>A0A0S2M0B6_9MICC</name>
<dbReference type="EMBL" id="CP013200">
    <property type="protein sequence ID" value="ALO67273.1"/>
    <property type="molecule type" value="Genomic_DNA"/>
</dbReference>
<sequence length="167" mass="17752">MAPDTDLDGFVEGLDYPMFIVTVGSETDSGPSSRSGCLVGFVTQCSIDPPRLLVLISKKNHTYLLASGAQTMGVHVVGSGQRGLAELFGGETGDDIDKFAACNWFAESGGVPVLADCRRRMLADVLDRVDLGDHVGFVLTPTEVHSDADEAPLYFSQIRGLQAGHHA</sequence>